<evidence type="ECO:0000256" key="6">
    <source>
        <dbReference type="PIRSR" id="PIRSR036492-1"/>
    </source>
</evidence>
<dbReference type="PANTHER" id="PTHR43570:SF17">
    <property type="entry name" value="ALDEHYDE DEHYDROGENASE FAMILY 3 MEMBER F1"/>
    <property type="match status" value="1"/>
</dbReference>
<proteinExistence type="inferred from homology"/>
<dbReference type="Pfam" id="PF00171">
    <property type="entry name" value="Aldedh"/>
    <property type="match status" value="1"/>
</dbReference>
<evidence type="ECO:0000259" key="8">
    <source>
        <dbReference type="Pfam" id="PF00171"/>
    </source>
</evidence>
<accession>A0A4Y7I9J6</accession>
<name>A0A4Y7I9J6_PAPSO</name>
<dbReference type="SUPFAM" id="SSF53720">
    <property type="entry name" value="ALDH-like"/>
    <property type="match status" value="1"/>
</dbReference>
<keyword evidence="10" id="KW-1185">Reference proteome</keyword>
<dbReference type="EMBL" id="CM010715">
    <property type="protein sequence ID" value="RZC44716.1"/>
    <property type="molecule type" value="Genomic_DNA"/>
</dbReference>
<evidence type="ECO:0000313" key="9">
    <source>
        <dbReference type="EMBL" id="RZC44716.1"/>
    </source>
</evidence>
<dbReference type="GO" id="GO:0005737">
    <property type="term" value="C:cytoplasm"/>
    <property type="evidence" value="ECO:0007669"/>
    <property type="project" value="TreeGrafter"/>
</dbReference>
<evidence type="ECO:0000256" key="1">
    <source>
        <dbReference type="ARBA" id="ARBA00009986"/>
    </source>
</evidence>
<evidence type="ECO:0000256" key="7">
    <source>
        <dbReference type="SAM" id="MobiDB-lite"/>
    </source>
</evidence>
<dbReference type="PIRSF" id="PIRSF036492">
    <property type="entry name" value="ALDH"/>
    <property type="match status" value="1"/>
</dbReference>
<feature type="active site" evidence="6">
    <location>
        <position position="279"/>
    </location>
</feature>
<keyword evidence="2 5" id="KW-0560">Oxidoreductase</keyword>
<dbReference type="InterPro" id="IPR012394">
    <property type="entry name" value="Aldehyde_DH_NAD(P)"/>
</dbReference>
<dbReference type="Gramene" id="RZC44716">
    <property type="protein sequence ID" value="RZC44716"/>
    <property type="gene ID" value="C5167_037666"/>
</dbReference>
<dbReference type="FunFam" id="3.40.309.10:FF:000003">
    <property type="entry name" value="Aldehyde dehydrogenase"/>
    <property type="match status" value="1"/>
</dbReference>
<dbReference type="FunFam" id="3.40.605.10:FF:000004">
    <property type="entry name" value="Aldehyde dehydrogenase"/>
    <property type="match status" value="1"/>
</dbReference>
<feature type="active site" evidence="6">
    <location>
        <position position="241"/>
    </location>
</feature>
<dbReference type="InterPro" id="IPR016163">
    <property type="entry name" value="Ald_DH_C"/>
</dbReference>
<evidence type="ECO:0000256" key="2">
    <source>
        <dbReference type="ARBA" id="ARBA00023002"/>
    </source>
</evidence>
<comment type="similarity">
    <text evidence="1 5">Belongs to the aldehyde dehydrogenase family.</text>
</comment>
<evidence type="ECO:0000313" key="10">
    <source>
        <dbReference type="Proteomes" id="UP000316621"/>
    </source>
</evidence>
<feature type="region of interest" description="Disordered" evidence="7">
    <location>
        <begin position="1"/>
        <end position="20"/>
    </location>
</feature>
<dbReference type="OMA" id="EIDWCKQ"/>
<dbReference type="InterPro" id="IPR016162">
    <property type="entry name" value="Ald_DH_N"/>
</dbReference>
<dbReference type="Gene3D" id="3.40.605.10">
    <property type="entry name" value="Aldehyde Dehydrogenase, Chain A, domain 1"/>
    <property type="match status" value="1"/>
</dbReference>
<dbReference type="Gene3D" id="3.40.309.10">
    <property type="entry name" value="Aldehyde Dehydrogenase, Chain A, domain 2"/>
    <property type="match status" value="1"/>
</dbReference>
<gene>
    <name evidence="9" type="ORF">C5167_037666</name>
</gene>
<feature type="domain" description="Aldehyde dehydrogenase" evidence="8">
    <location>
        <begin position="43"/>
        <end position="462"/>
    </location>
</feature>
<dbReference type="AlphaFoldDB" id="A0A4Y7I9J6"/>
<dbReference type="Proteomes" id="UP000316621">
    <property type="component" value="Chromosome 1"/>
</dbReference>
<reference evidence="9 10" key="1">
    <citation type="journal article" date="2018" name="Science">
        <title>The opium poppy genome and morphinan production.</title>
        <authorList>
            <person name="Guo L."/>
            <person name="Winzer T."/>
            <person name="Yang X."/>
            <person name="Li Y."/>
            <person name="Ning Z."/>
            <person name="He Z."/>
            <person name="Teodor R."/>
            <person name="Lu Y."/>
            <person name="Bowser T.A."/>
            <person name="Graham I.A."/>
            <person name="Ye K."/>
        </authorList>
    </citation>
    <scope>NUCLEOTIDE SEQUENCE [LARGE SCALE GENOMIC DNA]</scope>
    <source>
        <strain evidence="10">cv. HN1</strain>
        <tissue evidence="9">Leaves</tissue>
    </source>
</reference>
<protein>
    <recommendedName>
        <fullName evidence="5">Aldehyde dehydrogenase</fullName>
    </recommendedName>
</protein>
<sequence length="509" mass="56638">MRNRVNVSKVGESENSSQAGMDFSDDQVVLNSESLEVRLEKLRETYKNGKTRSSAWRKTQLKAILKLLRENEDEIYKALDDDLGKPRVETYRDEIGVLVKSLNFALSSLDKWMSPKSGRIPLLFFPASGEVVPEPLGLVLIFSSWNFPLNLALEPVIGAISAGNTVVLKPSELAPSCSSFLANTIPWYLDNDAIKVIEGGPDVGAQLLEHKWDKIFFTGNPRVGRIVMTAAAKHLTPVTLELGGKCPAIVDSHLSSSNLKVAVDRIAWGKWGTCAGQTCASVDYVLVEEKLAPTLIELLKKTLKKFQCEDPKNVARVVNKRHFLRLTNLLQDPGVRDSIVHGGSQDEAKLLIEPTILLDPPLEAEIMTEEIFGPLLPVITVKSIDESIEFINQRPKPLALYAFTNDENLKKRVVSQTSSGSVTFNDVIVHLVCDELPFGGVGQSGFGKYHGKYSFDTFSHGKGVLRRSFLIEIGPRFPPWNDFKLAFVKLCYEFDYFGLLLLMLGLKRY</sequence>
<dbReference type="InterPro" id="IPR016161">
    <property type="entry name" value="Ald_DH/histidinol_DH"/>
</dbReference>
<dbReference type="InterPro" id="IPR015590">
    <property type="entry name" value="Aldehyde_DH_dom"/>
</dbReference>
<dbReference type="PANTHER" id="PTHR43570">
    <property type="entry name" value="ALDEHYDE DEHYDROGENASE"/>
    <property type="match status" value="1"/>
</dbReference>
<dbReference type="GO" id="GO:0009737">
    <property type="term" value="P:response to abscisic acid"/>
    <property type="evidence" value="ECO:0007669"/>
    <property type="project" value="UniProtKB-ARBA"/>
</dbReference>
<keyword evidence="3" id="KW-0520">NAD</keyword>
<organism evidence="9 10">
    <name type="scientific">Papaver somniferum</name>
    <name type="common">Opium poppy</name>
    <dbReference type="NCBI Taxonomy" id="3469"/>
    <lineage>
        <taxon>Eukaryota</taxon>
        <taxon>Viridiplantae</taxon>
        <taxon>Streptophyta</taxon>
        <taxon>Embryophyta</taxon>
        <taxon>Tracheophyta</taxon>
        <taxon>Spermatophyta</taxon>
        <taxon>Magnoliopsida</taxon>
        <taxon>Ranunculales</taxon>
        <taxon>Papaveraceae</taxon>
        <taxon>Papaveroideae</taxon>
        <taxon>Papaver</taxon>
    </lineage>
</organism>
<dbReference type="OrthoDB" id="440325at2759"/>
<dbReference type="GO" id="GO:0004029">
    <property type="term" value="F:aldehyde dehydrogenase (NAD+) activity"/>
    <property type="evidence" value="ECO:0007669"/>
    <property type="project" value="UniProtKB-EC"/>
</dbReference>
<evidence type="ECO:0000256" key="4">
    <source>
        <dbReference type="ARBA" id="ARBA00049194"/>
    </source>
</evidence>
<evidence type="ECO:0000256" key="3">
    <source>
        <dbReference type="ARBA" id="ARBA00023027"/>
    </source>
</evidence>
<dbReference type="GO" id="GO:0006081">
    <property type="term" value="P:aldehyde metabolic process"/>
    <property type="evidence" value="ECO:0007669"/>
    <property type="project" value="InterPro"/>
</dbReference>
<dbReference type="STRING" id="3469.A0A4Y7I9J6"/>
<comment type="catalytic activity">
    <reaction evidence="4">
        <text>an aldehyde + NAD(+) + H2O = a carboxylate + NADH + 2 H(+)</text>
        <dbReference type="Rhea" id="RHEA:16185"/>
        <dbReference type="ChEBI" id="CHEBI:15377"/>
        <dbReference type="ChEBI" id="CHEBI:15378"/>
        <dbReference type="ChEBI" id="CHEBI:17478"/>
        <dbReference type="ChEBI" id="CHEBI:29067"/>
        <dbReference type="ChEBI" id="CHEBI:57540"/>
        <dbReference type="ChEBI" id="CHEBI:57945"/>
        <dbReference type="EC" id="1.2.1.3"/>
    </reaction>
</comment>
<evidence type="ECO:0000256" key="5">
    <source>
        <dbReference type="PIRNR" id="PIRNR036492"/>
    </source>
</evidence>